<dbReference type="SUPFAM" id="SSF54292">
    <property type="entry name" value="2Fe-2S ferredoxin-like"/>
    <property type="match status" value="1"/>
</dbReference>
<evidence type="ECO:0000256" key="3">
    <source>
        <dbReference type="ARBA" id="ARBA00023004"/>
    </source>
</evidence>
<dbReference type="InterPro" id="IPR036010">
    <property type="entry name" value="2Fe-2S_ferredoxin-like_sf"/>
</dbReference>
<protein>
    <recommendedName>
        <fullName evidence="7">2Fe-2S ferredoxin-type domain-containing protein</fullName>
    </recommendedName>
</protein>
<dbReference type="GO" id="GO:0022900">
    <property type="term" value="P:electron transport chain"/>
    <property type="evidence" value="ECO:0000318"/>
    <property type="project" value="GO_Central"/>
</dbReference>
<dbReference type="GO" id="GO:0140647">
    <property type="term" value="P:P450-containing electron transport chain"/>
    <property type="evidence" value="ECO:0007669"/>
    <property type="project" value="InterPro"/>
</dbReference>
<dbReference type="GO" id="GO:0005739">
    <property type="term" value="C:mitochondrion"/>
    <property type="evidence" value="ECO:0000318"/>
    <property type="project" value="GO_Central"/>
</dbReference>
<evidence type="ECO:0000256" key="2">
    <source>
        <dbReference type="ARBA" id="ARBA00022723"/>
    </source>
</evidence>
<reference evidence="6" key="1">
    <citation type="journal article" date="2007" name="Nature">
        <title>The grapevine genome sequence suggests ancestral hexaploidization in major angiosperm phyla.</title>
        <authorList>
            <consortium name="The French-Italian Public Consortium for Grapevine Genome Characterization."/>
            <person name="Jaillon O."/>
            <person name="Aury J.-M."/>
            <person name="Noel B."/>
            <person name="Policriti A."/>
            <person name="Clepet C."/>
            <person name="Casagrande A."/>
            <person name="Choisne N."/>
            <person name="Aubourg S."/>
            <person name="Vitulo N."/>
            <person name="Jubin C."/>
            <person name="Vezzi A."/>
            <person name="Legeai F."/>
            <person name="Hugueney P."/>
            <person name="Dasilva C."/>
            <person name="Horner D."/>
            <person name="Mica E."/>
            <person name="Jublot D."/>
            <person name="Poulain J."/>
            <person name="Bruyere C."/>
            <person name="Billault A."/>
            <person name="Segurens B."/>
            <person name="Gouyvenoux M."/>
            <person name="Ugarte E."/>
            <person name="Cattonaro F."/>
            <person name="Anthouard V."/>
            <person name="Vico V."/>
            <person name="Del Fabbro C."/>
            <person name="Alaux M."/>
            <person name="Di Gaspero G."/>
            <person name="Dumas V."/>
            <person name="Felice N."/>
            <person name="Paillard S."/>
            <person name="Juman I."/>
            <person name="Moroldo M."/>
            <person name="Scalabrin S."/>
            <person name="Canaguier A."/>
            <person name="Le Clainche I."/>
            <person name="Malacrida G."/>
            <person name="Durand E."/>
            <person name="Pesole G."/>
            <person name="Laucou V."/>
            <person name="Chatelet P."/>
            <person name="Merdinoglu D."/>
            <person name="Delledonne M."/>
            <person name="Pezzotti M."/>
            <person name="Lecharny A."/>
            <person name="Scarpelli C."/>
            <person name="Artiguenave F."/>
            <person name="Pe M.E."/>
            <person name="Valle G."/>
            <person name="Morgante M."/>
            <person name="Caboche M."/>
            <person name="Adam-Blondon A.-F."/>
            <person name="Weissenbach J."/>
            <person name="Quetier F."/>
            <person name="Wincker P."/>
        </authorList>
    </citation>
    <scope>NUCLEOTIDE SEQUENCE [LARGE SCALE GENOMIC DNA]</scope>
    <source>
        <strain evidence="6">cv. Pinot noir / PN40024</strain>
    </source>
</reference>
<dbReference type="GO" id="GO:0051537">
    <property type="term" value="F:2 iron, 2 sulfur cluster binding"/>
    <property type="evidence" value="ECO:0007669"/>
    <property type="project" value="UniProtKB-KW"/>
</dbReference>
<evidence type="ECO:0000256" key="4">
    <source>
        <dbReference type="ARBA" id="ARBA00023014"/>
    </source>
</evidence>
<keyword evidence="3" id="KW-0408">Iron</keyword>
<dbReference type="InParanoid" id="F6HWH8"/>
<dbReference type="AlphaFoldDB" id="F6HWH8"/>
<dbReference type="PANTHER" id="PTHR23426:SF35">
    <property type="entry name" value="2FE-2S FERREDOXIN-LIKE SUPERFAMILY PROTEIN"/>
    <property type="match status" value="1"/>
</dbReference>
<evidence type="ECO:0000313" key="5">
    <source>
        <dbReference type="EMBL" id="CCB59042.1"/>
    </source>
</evidence>
<evidence type="ECO:0000256" key="1">
    <source>
        <dbReference type="ARBA" id="ARBA00022714"/>
    </source>
</evidence>
<sequence>MAMVGTKRLLSSQIHRISSLPLLSRATISKSSSSSSSSSSSPKKVADRIVKFSAIDHEGKKREVLGLSGQTLLRALCNSGLIDPESHRLDDIEACGAECEINIAQEWLDRLPPRTHDEQFILKRSSRSRVLNKHSRLGCQVLLTDDMDGMVVAVPEPRPWDTA</sequence>
<keyword evidence="6" id="KW-1185">Reference proteome</keyword>
<dbReference type="InterPro" id="IPR012675">
    <property type="entry name" value="Beta-grasp_dom_sf"/>
</dbReference>
<dbReference type="Gene3D" id="3.10.20.30">
    <property type="match status" value="1"/>
</dbReference>
<dbReference type="EMBL" id="FN596270">
    <property type="protein sequence ID" value="CCB59042.1"/>
    <property type="molecule type" value="Genomic_DNA"/>
</dbReference>
<dbReference type="eggNOG" id="KOG3309">
    <property type="taxonomic scope" value="Eukaryota"/>
</dbReference>
<dbReference type="Proteomes" id="UP000009183">
    <property type="component" value="Chromosome 7, unordered"/>
</dbReference>
<keyword evidence="4" id="KW-0411">Iron-sulfur</keyword>
<organism evidence="5 6">
    <name type="scientific">Vitis vinifera</name>
    <name type="common">Grape</name>
    <dbReference type="NCBI Taxonomy" id="29760"/>
    <lineage>
        <taxon>Eukaryota</taxon>
        <taxon>Viridiplantae</taxon>
        <taxon>Streptophyta</taxon>
        <taxon>Embryophyta</taxon>
        <taxon>Tracheophyta</taxon>
        <taxon>Spermatophyta</taxon>
        <taxon>Magnoliopsida</taxon>
        <taxon>eudicotyledons</taxon>
        <taxon>Gunneridae</taxon>
        <taxon>Pentapetalae</taxon>
        <taxon>rosids</taxon>
        <taxon>Vitales</taxon>
        <taxon>Vitaceae</taxon>
        <taxon>Viteae</taxon>
        <taxon>Vitis</taxon>
    </lineage>
</organism>
<dbReference type="PaxDb" id="29760-VIT_07s0141g00320.t01"/>
<evidence type="ECO:0000313" key="6">
    <source>
        <dbReference type="Proteomes" id="UP000009183"/>
    </source>
</evidence>
<dbReference type="GO" id="GO:0046872">
    <property type="term" value="F:metal ion binding"/>
    <property type="evidence" value="ECO:0007669"/>
    <property type="project" value="UniProtKB-KW"/>
</dbReference>
<keyword evidence="1" id="KW-0001">2Fe-2S</keyword>
<dbReference type="InterPro" id="IPR001055">
    <property type="entry name" value="Adrenodoxin-like"/>
</dbReference>
<dbReference type="FunCoup" id="F6HWH8">
    <property type="interactions" value="775"/>
</dbReference>
<dbReference type="OrthoDB" id="268593at2759"/>
<dbReference type="PANTHER" id="PTHR23426">
    <property type="entry name" value="FERREDOXIN/ADRENODOXIN"/>
    <property type="match status" value="1"/>
</dbReference>
<evidence type="ECO:0008006" key="7">
    <source>
        <dbReference type="Google" id="ProtNLM"/>
    </source>
</evidence>
<dbReference type="KEGG" id="vvi:100854844"/>
<dbReference type="STRING" id="29760.F6HWH8"/>
<name>F6HWH8_VITVI</name>
<dbReference type="GO" id="GO:0009055">
    <property type="term" value="F:electron transfer activity"/>
    <property type="evidence" value="ECO:0000318"/>
    <property type="project" value="GO_Central"/>
</dbReference>
<proteinExistence type="predicted"/>
<gene>
    <name evidence="5" type="ordered locus">VIT_07s0141g00320</name>
</gene>
<accession>F6HWH8</accession>
<dbReference type="HOGENOM" id="CLU_104364_0_0_1"/>
<keyword evidence="2" id="KW-0479">Metal-binding</keyword>